<feature type="transmembrane region" description="Helical" evidence="1">
    <location>
        <begin position="173"/>
        <end position="190"/>
    </location>
</feature>
<feature type="domain" description="Inositolphosphotransferase Aur1/Ipt1" evidence="2">
    <location>
        <begin position="177"/>
        <end position="333"/>
    </location>
</feature>
<dbReference type="GO" id="GO:0016020">
    <property type="term" value="C:membrane"/>
    <property type="evidence" value="ECO:0007669"/>
    <property type="project" value="UniProtKB-SubCell"/>
</dbReference>
<reference evidence="3 4" key="1">
    <citation type="journal article" date="2015" name="Nature">
        <title>rRNA introns, odd ribosomes, and small enigmatic genomes across a large radiation of phyla.</title>
        <authorList>
            <person name="Brown C.T."/>
            <person name="Hug L.A."/>
            <person name="Thomas B.C."/>
            <person name="Sharon I."/>
            <person name="Castelle C.J."/>
            <person name="Singh A."/>
            <person name="Wilkins M.J."/>
            <person name="Williams K.H."/>
            <person name="Banfield J.F."/>
        </authorList>
    </citation>
    <scope>NUCLEOTIDE SEQUENCE [LARGE SCALE GENOMIC DNA]</scope>
</reference>
<keyword evidence="1" id="KW-0812">Transmembrane</keyword>
<feature type="transmembrane region" description="Helical" evidence="1">
    <location>
        <begin position="322"/>
        <end position="340"/>
    </location>
</feature>
<feature type="transmembrane region" description="Helical" evidence="1">
    <location>
        <begin position="16"/>
        <end position="35"/>
    </location>
</feature>
<feature type="transmembrane region" description="Helical" evidence="1">
    <location>
        <begin position="107"/>
        <end position="128"/>
    </location>
</feature>
<dbReference type="Proteomes" id="UP000034462">
    <property type="component" value="Unassembled WGS sequence"/>
</dbReference>
<dbReference type="AlphaFoldDB" id="A0A837INF9"/>
<dbReference type="EMBL" id="LCPH01000001">
    <property type="protein sequence ID" value="KKU93678.1"/>
    <property type="molecule type" value="Genomic_DNA"/>
</dbReference>
<feature type="transmembrane region" description="Helical" evidence="1">
    <location>
        <begin position="268"/>
        <end position="288"/>
    </location>
</feature>
<feature type="transmembrane region" description="Helical" evidence="1">
    <location>
        <begin position="295"/>
        <end position="316"/>
    </location>
</feature>
<evidence type="ECO:0000313" key="4">
    <source>
        <dbReference type="Proteomes" id="UP000034462"/>
    </source>
</evidence>
<feature type="transmembrane region" description="Helical" evidence="1">
    <location>
        <begin position="55"/>
        <end position="75"/>
    </location>
</feature>
<feature type="transmembrane region" description="Helical" evidence="1">
    <location>
        <begin position="202"/>
        <end position="220"/>
    </location>
</feature>
<keyword evidence="1" id="KW-1133">Transmembrane helix</keyword>
<dbReference type="InterPro" id="IPR026841">
    <property type="entry name" value="Aur1/Ipt1"/>
</dbReference>
<sequence length="355" mass="40304">MGRGNLFLRILVRPEIFVYAAFFIFTTAFFLLNAFTQNGGQDIVGHYLKLNGPRLVWTLILVFIALFAHGVVLWVKAAIRQVDPATLVTRQNAGLLIRQTRAVLKNLVTLGIPFVLAFSSLSLALGPLNVFNATRLRDELLFSWDVWLTGTFPPLTLSSFQYPGWFVSTVESPFFYLVPVLTIFGAYLFIARPHVFREAAGAFFLAAIIMFAGWFTFPVLSPNDRFVDNVYNLPVPPETQQYVERYQPQKEVLAFWEKIYASRENMEIFPTTAIPSAHVVWAVFLIYYSWRVWKWLLVFSLPFGLLATFGTNLFAAHYFVDILTGVVCGAGAIFIARWLARKKDAYLQSAQPAIQ</sequence>
<proteinExistence type="predicted"/>
<dbReference type="Pfam" id="PF14378">
    <property type="entry name" value="PAP2_3"/>
    <property type="match status" value="1"/>
</dbReference>
<organism evidence="3 4">
    <name type="scientific">Candidatus Yanofskybacteria bacterium GW2011_GWC1_48_11</name>
    <dbReference type="NCBI Taxonomy" id="1619027"/>
    <lineage>
        <taxon>Bacteria</taxon>
        <taxon>Candidatus Yanofskyibacteriota</taxon>
    </lineage>
</organism>
<evidence type="ECO:0000256" key="1">
    <source>
        <dbReference type="SAM" id="Phobius"/>
    </source>
</evidence>
<keyword evidence="1" id="KW-0472">Membrane</keyword>
<gene>
    <name evidence="3" type="ORF">UY25_C0001G0171</name>
</gene>
<comment type="caution">
    <text evidence="3">The sequence shown here is derived from an EMBL/GenBank/DDBJ whole genome shotgun (WGS) entry which is preliminary data.</text>
</comment>
<dbReference type="Gene3D" id="1.20.144.10">
    <property type="entry name" value="Phosphatidic acid phosphatase type 2/haloperoxidase"/>
    <property type="match status" value="1"/>
</dbReference>
<evidence type="ECO:0000259" key="2">
    <source>
        <dbReference type="Pfam" id="PF14378"/>
    </source>
</evidence>
<protein>
    <submittedName>
        <fullName evidence="3">PAP2 family protein</fullName>
    </submittedName>
</protein>
<evidence type="ECO:0000313" key="3">
    <source>
        <dbReference type="EMBL" id="KKU93678.1"/>
    </source>
</evidence>
<name>A0A837INF9_9BACT</name>
<accession>A0A837INF9</accession>